<evidence type="ECO:0000256" key="5">
    <source>
        <dbReference type="ARBA" id="ARBA00023315"/>
    </source>
</evidence>
<dbReference type="PROSITE" id="PS51826">
    <property type="entry name" value="PSBD"/>
    <property type="match status" value="1"/>
</dbReference>
<keyword evidence="4" id="KW-0450">Lipoyl</keyword>
<evidence type="ECO:0000259" key="8">
    <source>
        <dbReference type="PROSITE" id="PS51826"/>
    </source>
</evidence>
<evidence type="ECO:0000313" key="9">
    <source>
        <dbReference type="EMBL" id="SUZ94785.1"/>
    </source>
</evidence>
<sequence>MADILLPQLGETVTEGTITRWFFGVGETVPADAPLYEVSTEKVDSEVPSPLGGVLVEIIAPEGATVAVGALLCRIEPADSSSVAPASASATPTVADDAPTDAAGATSSVGTPPTPAGTGGPTATREVGLQGGRASGRLLSPVVRRLLAEHGLDPARVSGTGLAGRLTRRDVEQFLRDNPGRAEPFNGIRKATARHMVGSKATSPHVLTAMEVDFDAVDRLRSAEKDAWRAAEGSSLTYLPFIVAALAEALSAFPRMNASVGDDELILHGDVNLAVAVDLGFEGLVAPVIRKVGDRSIRDLARSIHGVAGRARDRKLVPDDLAGGTFTVTNPGQYGTLFQFPIINQPQVAILSTDGIARKPAVVVDADGVESIGVRPLGILALAWDHRAFDGAYAAAFLQEMKRILEATDWVARWADEADEADGA</sequence>
<dbReference type="InterPro" id="IPR036625">
    <property type="entry name" value="E3-bd_dom_sf"/>
</dbReference>
<evidence type="ECO:0000256" key="6">
    <source>
        <dbReference type="SAM" id="MobiDB-lite"/>
    </source>
</evidence>
<evidence type="ECO:0000256" key="3">
    <source>
        <dbReference type="ARBA" id="ARBA00022679"/>
    </source>
</evidence>
<comment type="similarity">
    <text evidence="2">Belongs to the 2-oxoacid dehydrogenase family.</text>
</comment>
<feature type="region of interest" description="Disordered" evidence="6">
    <location>
        <begin position="81"/>
        <end position="128"/>
    </location>
</feature>
<accession>A0A381RSD2</accession>
<dbReference type="Pfam" id="PF02817">
    <property type="entry name" value="E3_binding"/>
    <property type="match status" value="1"/>
</dbReference>
<dbReference type="InterPro" id="IPR000089">
    <property type="entry name" value="Biotin_lipoyl"/>
</dbReference>
<proteinExistence type="inferred from homology"/>
<dbReference type="EMBL" id="UINC01002266">
    <property type="protein sequence ID" value="SUZ94785.1"/>
    <property type="molecule type" value="Genomic_DNA"/>
</dbReference>
<dbReference type="InterPro" id="IPR003016">
    <property type="entry name" value="2-oxoA_DH_lipoyl-BS"/>
</dbReference>
<dbReference type="GO" id="GO:0005737">
    <property type="term" value="C:cytoplasm"/>
    <property type="evidence" value="ECO:0007669"/>
    <property type="project" value="TreeGrafter"/>
</dbReference>
<dbReference type="InterPro" id="IPR011053">
    <property type="entry name" value="Single_hybrid_motif"/>
</dbReference>
<dbReference type="GO" id="GO:0031405">
    <property type="term" value="F:lipoic acid binding"/>
    <property type="evidence" value="ECO:0007669"/>
    <property type="project" value="TreeGrafter"/>
</dbReference>
<dbReference type="PROSITE" id="PS50968">
    <property type="entry name" value="BIOTINYL_LIPOYL"/>
    <property type="match status" value="1"/>
</dbReference>
<feature type="domain" description="Peripheral subunit-binding (PSBD)" evidence="8">
    <location>
        <begin position="138"/>
        <end position="175"/>
    </location>
</feature>
<keyword evidence="5" id="KW-0012">Acyltransferase</keyword>
<dbReference type="GO" id="GO:0016407">
    <property type="term" value="F:acetyltransferase activity"/>
    <property type="evidence" value="ECO:0007669"/>
    <property type="project" value="TreeGrafter"/>
</dbReference>
<dbReference type="Gene3D" id="4.10.320.10">
    <property type="entry name" value="E3-binding domain"/>
    <property type="match status" value="1"/>
</dbReference>
<dbReference type="SUPFAM" id="SSF52777">
    <property type="entry name" value="CoA-dependent acyltransferases"/>
    <property type="match status" value="1"/>
</dbReference>
<protein>
    <recommendedName>
        <fullName evidence="10">Dihydrolipoamide acetyltransferase component of pyruvate dehydrogenase complex</fullName>
    </recommendedName>
</protein>
<reference evidence="9" key="1">
    <citation type="submission" date="2018-05" db="EMBL/GenBank/DDBJ databases">
        <authorList>
            <person name="Lanie J.A."/>
            <person name="Ng W.-L."/>
            <person name="Kazmierczak K.M."/>
            <person name="Andrzejewski T.M."/>
            <person name="Davidsen T.M."/>
            <person name="Wayne K.J."/>
            <person name="Tettelin H."/>
            <person name="Glass J.I."/>
            <person name="Rusch D."/>
            <person name="Podicherti R."/>
            <person name="Tsui H.-C.T."/>
            <person name="Winkler M.E."/>
        </authorList>
    </citation>
    <scope>NUCLEOTIDE SEQUENCE</scope>
</reference>
<dbReference type="SUPFAM" id="SSF51230">
    <property type="entry name" value="Single hybrid motif"/>
    <property type="match status" value="1"/>
</dbReference>
<evidence type="ECO:0000259" key="7">
    <source>
        <dbReference type="PROSITE" id="PS50968"/>
    </source>
</evidence>
<dbReference type="AlphaFoldDB" id="A0A381RSD2"/>
<name>A0A381RSD2_9ZZZZ</name>
<dbReference type="Gene3D" id="3.30.559.10">
    <property type="entry name" value="Chloramphenicol acetyltransferase-like domain"/>
    <property type="match status" value="1"/>
</dbReference>
<dbReference type="InterPro" id="IPR001078">
    <property type="entry name" value="2-oxoacid_DH_actylTfrase"/>
</dbReference>
<dbReference type="PROSITE" id="PS00189">
    <property type="entry name" value="LIPOYL"/>
    <property type="match status" value="1"/>
</dbReference>
<feature type="compositionally biased region" description="Low complexity" evidence="6">
    <location>
        <begin position="81"/>
        <end position="111"/>
    </location>
</feature>
<evidence type="ECO:0000256" key="4">
    <source>
        <dbReference type="ARBA" id="ARBA00022823"/>
    </source>
</evidence>
<dbReference type="CDD" id="cd06849">
    <property type="entry name" value="lipoyl_domain"/>
    <property type="match status" value="1"/>
</dbReference>
<organism evidence="9">
    <name type="scientific">marine metagenome</name>
    <dbReference type="NCBI Taxonomy" id="408172"/>
    <lineage>
        <taxon>unclassified sequences</taxon>
        <taxon>metagenomes</taxon>
        <taxon>ecological metagenomes</taxon>
    </lineage>
</organism>
<dbReference type="PANTHER" id="PTHR43178">
    <property type="entry name" value="DIHYDROLIPOAMIDE ACETYLTRANSFERASE COMPONENT OF PYRUVATE DEHYDROGENASE COMPLEX"/>
    <property type="match status" value="1"/>
</dbReference>
<dbReference type="SUPFAM" id="SSF47005">
    <property type="entry name" value="Peripheral subunit-binding domain of 2-oxo acid dehydrogenase complex"/>
    <property type="match status" value="1"/>
</dbReference>
<evidence type="ECO:0008006" key="10">
    <source>
        <dbReference type="Google" id="ProtNLM"/>
    </source>
</evidence>
<gene>
    <name evidence="9" type="ORF">METZ01_LOCUS47639</name>
</gene>
<evidence type="ECO:0000256" key="1">
    <source>
        <dbReference type="ARBA" id="ARBA00001938"/>
    </source>
</evidence>
<dbReference type="Pfam" id="PF00198">
    <property type="entry name" value="2-oxoacid_dh"/>
    <property type="match status" value="1"/>
</dbReference>
<comment type="cofactor">
    <cofactor evidence="1">
        <name>(R)-lipoate</name>
        <dbReference type="ChEBI" id="CHEBI:83088"/>
    </cofactor>
</comment>
<dbReference type="InterPro" id="IPR023213">
    <property type="entry name" value="CAT-like_dom_sf"/>
</dbReference>
<dbReference type="Gene3D" id="2.40.50.100">
    <property type="match status" value="1"/>
</dbReference>
<dbReference type="InterPro" id="IPR050743">
    <property type="entry name" value="2-oxoacid_DH_E2_comp"/>
</dbReference>
<feature type="domain" description="Lipoyl-binding" evidence="7">
    <location>
        <begin position="1"/>
        <end position="76"/>
    </location>
</feature>
<keyword evidence="3" id="KW-0808">Transferase</keyword>
<dbReference type="PANTHER" id="PTHR43178:SF5">
    <property type="entry name" value="LIPOAMIDE ACYLTRANSFERASE COMPONENT OF BRANCHED-CHAIN ALPHA-KETO ACID DEHYDROGENASE COMPLEX, MITOCHONDRIAL"/>
    <property type="match status" value="1"/>
</dbReference>
<dbReference type="InterPro" id="IPR004167">
    <property type="entry name" value="PSBD"/>
</dbReference>
<dbReference type="Pfam" id="PF00364">
    <property type="entry name" value="Biotin_lipoyl"/>
    <property type="match status" value="1"/>
</dbReference>
<evidence type="ECO:0000256" key="2">
    <source>
        <dbReference type="ARBA" id="ARBA00007317"/>
    </source>
</evidence>